<sequence>MTEIIPWKGSGQLDLVPSVGRRLARTAQAAIDAERIKGLVGVARAEATIHTEATYMDGAAWLAHRGQTHSAVLAALEQRHAAGDPVAADRYARFTEAFVTVGVQSVLRMGMRP</sequence>
<organism evidence="1 2">
    <name type="scientific">Kibdelosporangium aridum</name>
    <dbReference type="NCBI Taxonomy" id="2030"/>
    <lineage>
        <taxon>Bacteria</taxon>
        <taxon>Bacillati</taxon>
        <taxon>Actinomycetota</taxon>
        <taxon>Actinomycetes</taxon>
        <taxon>Pseudonocardiales</taxon>
        <taxon>Pseudonocardiaceae</taxon>
        <taxon>Kibdelosporangium</taxon>
    </lineage>
</organism>
<dbReference type="AlphaFoldDB" id="A0A428Z654"/>
<protein>
    <submittedName>
        <fullName evidence="1">Uncharacterized protein</fullName>
    </submittedName>
</protein>
<reference evidence="1 2" key="1">
    <citation type="submission" date="2018-05" db="EMBL/GenBank/DDBJ databases">
        <title>Evolution of GPA BGCs.</title>
        <authorList>
            <person name="Waglechner N."/>
            <person name="Wright G.D."/>
        </authorList>
    </citation>
    <scope>NUCLEOTIDE SEQUENCE [LARGE SCALE GENOMIC DNA]</scope>
    <source>
        <strain evidence="1 2">A82846</strain>
    </source>
</reference>
<proteinExistence type="predicted"/>
<dbReference type="EMBL" id="QHKI01000022">
    <property type="protein sequence ID" value="RSM82559.1"/>
    <property type="molecule type" value="Genomic_DNA"/>
</dbReference>
<accession>A0A428Z654</accession>
<evidence type="ECO:0000313" key="2">
    <source>
        <dbReference type="Proteomes" id="UP000287547"/>
    </source>
</evidence>
<dbReference type="Proteomes" id="UP000287547">
    <property type="component" value="Unassembled WGS sequence"/>
</dbReference>
<gene>
    <name evidence="1" type="ORF">DMH04_25545</name>
</gene>
<name>A0A428Z654_KIBAR</name>
<dbReference type="RefSeq" id="WP_037253982.1">
    <property type="nucleotide sequence ID" value="NZ_QHKI01000022.1"/>
</dbReference>
<comment type="caution">
    <text evidence="1">The sequence shown here is derived from an EMBL/GenBank/DDBJ whole genome shotgun (WGS) entry which is preliminary data.</text>
</comment>
<evidence type="ECO:0000313" key="1">
    <source>
        <dbReference type="EMBL" id="RSM82559.1"/>
    </source>
</evidence>